<dbReference type="Proteomes" id="UP000652354">
    <property type="component" value="Unassembled WGS sequence"/>
</dbReference>
<feature type="transmembrane region" description="Helical" evidence="2">
    <location>
        <begin position="6"/>
        <end position="28"/>
    </location>
</feature>
<feature type="region of interest" description="Disordered" evidence="1">
    <location>
        <begin position="249"/>
        <end position="272"/>
    </location>
</feature>
<gene>
    <name evidence="3" type="ORF">Dac01nite_13710</name>
</gene>
<keyword evidence="2" id="KW-0472">Membrane</keyword>
<dbReference type="RefSeq" id="WP_203654879.1">
    <property type="nucleotide sequence ID" value="NZ_BONR01000002.1"/>
</dbReference>
<evidence type="ECO:0000313" key="3">
    <source>
        <dbReference type="EMBL" id="GIG54619.1"/>
    </source>
</evidence>
<name>A0A919Q234_9MICO</name>
<evidence type="ECO:0000256" key="2">
    <source>
        <dbReference type="SAM" id="Phobius"/>
    </source>
</evidence>
<organism evidence="3 4">
    <name type="scientific">Demequina activiva</name>
    <dbReference type="NCBI Taxonomy" id="1582364"/>
    <lineage>
        <taxon>Bacteria</taxon>
        <taxon>Bacillati</taxon>
        <taxon>Actinomycetota</taxon>
        <taxon>Actinomycetes</taxon>
        <taxon>Micrococcales</taxon>
        <taxon>Demequinaceae</taxon>
        <taxon>Demequina</taxon>
    </lineage>
</organism>
<keyword evidence="2" id="KW-1133">Transmembrane helix</keyword>
<dbReference type="AlphaFoldDB" id="A0A919Q234"/>
<keyword evidence="4" id="KW-1185">Reference proteome</keyword>
<accession>A0A919Q234</accession>
<evidence type="ECO:0000256" key="1">
    <source>
        <dbReference type="SAM" id="MobiDB-lite"/>
    </source>
</evidence>
<comment type="caution">
    <text evidence="3">The sequence shown here is derived from an EMBL/GenBank/DDBJ whole genome shotgun (WGS) entry which is preliminary data.</text>
</comment>
<reference evidence="3" key="1">
    <citation type="submission" date="2021-01" db="EMBL/GenBank/DDBJ databases">
        <title>Whole genome shotgun sequence of Demequina activiva NBRC 110675.</title>
        <authorList>
            <person name="Komaki H."/>
            <person name="Tamura T."/>
        </authorList>
    </citation>
    <scope>NUCLEOTIDE SEQUENCE</scope>
    <source>
        <strain evidence="3">NBRC 110675</strain>
    </source>
</reference>
<protein>
    <submittedName>
        <fullName evidence="3">Uncharacterized protein</fullName>
    </submittedName>
</protein>
<dbReference type="EMBL" id="BONR01000002">
    <property type="protein sequence ID" value="GIG54619.1"/>
    <property type="molecule type" value="Genomic_DNA"/>
</dbReference>
<proteinExistence type="predicted"/>
<evidence type="ECO:0000313" key="4">
    <source>
        <dbReference type="Proteomes" id="UP000652354"/>
    </source>
</evidence>
<sequence>MLNSKYAPIIALTVVAIIIVLALGWFLAVSPQIKQTGELADRAEEVEGNTVLIETASAQLDAYASELEAAPDYSDAVALNAPSVFDEPVIRARLATAVEESGVEIVSLSQAGSATVEGWTVAPGALVSTQIAGLFVTGPLPETGETSEFQPAVTPPTADVVVTDGLVEVAVTLSVAGTPEEALEFFELLADPAQQLFQLYNVQLEARQSDSSPLTGVSQSADGDVQVTATGAFYLQNPDYTVVDEGVLEPAPLTGDSPFAEVGGADPQPGAS</sequence>
<keyword evidence="2" id="KW-0812">Transmembrane</keyword>